<reference evidence="1 2" key="1">
    <citation type="submission" date="2019-02" db="EMBL/GenBank/DDBJ databases">
        <title>Deep-cultivation of Planctomycetes and their phenomic and genomic characterization uncovers novel biology.</title>
        <authorList>
            <person name="Wiegand S."/>
            <person name="Jogler M."/>
            <person name="Boedeker C."/>
            <person name="Pinto D."/>
            <person name="Vollmers J."/>
            <person name="Rivas-Marin E."/>
            <person name="Kohn T."/>
            <person name="Peeters S.H."/>
            <person name="Heuer A."/>
            <person name="Rast P."/>
            <person name="Oberbeckmann S."/>
            <person name="Bunk B."/>
            <person name="Jeske O."/>
            <person name="Meyerdierks A."/>
            <person name="Storesund J.E."/>
            <person name="Kallscheuer N."/>
            <person name="Luecker S."/>
            <person name="Lage O.M."/>
            <person name="Pohl T."/>
            <person name="Merkel B.J."/>
            <person name="Hornburger P."/>
            <person name="Mueller R.-W."/>
            <person name="Bruemmer F."/>
            <person name="Labrenz M."/>
            <person name="Spormann A.M."/>
            <person name="Op den Camp H."/>
            <person name="Overmann J."/>
            <person name="Amann R."/>
            <person name="Jetten M.S.M."/>
            <person name="Mascher T."/>
            <person name="Medema M.H."/>
            <person name="Devos D.P."/>
            <person name="Kaster A.-K."/>
            <person name="Ovreas L."/>
            <person name="Rohde M."/>
            <person name="Galperin M.Y."/>
            <person name="Jogler C."/>
        </authorList>
    </citation>
    <scope>NUCLEOTIDE SEQUENCE [LARGE SCALE GENOMIC DNA]</scope>
    <source>
        <strain evidence="1 2">Poly30</strain>
    </source>
</reference>
<evidence type="ECO:0000313" key="1">
    <source>
        <dbReference type="EMBL" id="QDV06935.1"/>
    </source>
</evidence>
<evidence type="ECO:0000313" key="2">
    <source>
        <dbReference type="Proteomes" id="UP000320390"/>
    </source>
</evidence>
<keyword evidence="2" id="KW-1185">Reference proteome</keyword>
<dbReference type="Proteomes" id="UP000320390">
    <property type="component" value="Chromosome"/>
</dbReference>
<organism evidence="1 2">
    <name type="scientific">Saltatorellus ferox</name>
    <dbReference type="NCBI Taxonomy" id="2528018"/>
    <lineage>
        <taxon>Bacteria</taxon>
        <taxon>Pseudomonadati</taxon>
        <taxon>Planctomycetota</taxon>
        <taxon>Planctomycetia</taxon>
        <taxon>Planctomycetia incertae sedis</taxon>
        <taxon>Saltatorellus</taxon>
    </lineage>
</organism>
<dbReference type="AlphaFoldDB" id="A0A518ESA3"/>
<sequence>MDWIVEFSVMSNDVHLIVEAESWLLRVGWTKGGGKGLLTIHDLPRVAEALRA</sequence>
<accession>A0A518ESA3</accession>
<dbReference type="RefSeq" id="WP_419191281.1">
    <property type="nucleotide sequence ID" value="NZ_CP036434.1"/>
</dbReference>
<dbReference type="EMBL" id="CP036434">
    <property type="protein sequence ID" value="QDV06935.1"/>
    <property type="molecule type" value="Genomic_DNA"/>
</dbReference>
<proteinExistence type="predicted"/>
<gene>
    <name evidence="1" type="ORF">Poly30_24530</name>
</gene>
<protein>
    <submittedName>
        <fullName evidence="1">Uncharacterized protein</fullName>
    </submittedName>
</protein>
<name>A0A518ESA3_9BACT</name>